<dbReference type="Proteomes" id="UP000663864">
    <property type="component" value="Unassembled WGS sequence"/>
</dbReference>
<dbReference type="PROSITE" id="PS50181">
    <property type="entry name" value="FBOX"/>
    <property type="match status" value="1"/>
</dbReference>
<dbReference type="InterPro" id="IPR001810">
    <property type="entry name" value="F-box_dom"/>
</dbReference>
<sequence>MFDTDKYLKEHPLLSKVVGENKILFECSAIAPSPSKDYGRIEINFDQVIVQWWKITLRNIEGSIYPSEIRNSYKDFSDDEIAQREIIRIFGKKTLDYCLNLINGNIDWFKYLPLNIQINIFSFVNINDIPNLSQVSKLFRSISRHNELWKILYIRQHGYRLLNNHFFMHLVQIHGWRRLFFTNRLKLQMELRRQTLPIIYHQQYSTDFDNAQQYTKQFKTTSSTILTEQEEER</sequence>
<evidence type="ECO:0000313" key="2">
    <source>
        <dbReference type="EMBL" id="CAF1327378.1"/>
    </source>
</evidence>
<dbReference type="InterPro" id="IPR036047">
    <property type="entry name" value="F-box-like_dom_sf"/>
</dbReference>
<dbReference type="SUPFAM" id="SSF81383">
    <property type="entry name" value="F-box domain"/>
    <property type="match status" value="1"/>
</dbReference>
<protein>
    <recommendedName>
        <fullName evidence="1">F-box domain-containing protein</fullName>
    </recommendedName>
</protein>
<accession>A0A815FRR7</accession>
<dbReference type="AlphaFoldDB" id="A0A815FRR7"/>
<organism evidence="2 3">
    <name type="scientific">Rotaria sordida</name>
    <dbReference type="NCBI Taxonomy" id="392033"/>
    <lineage>
        <taxon>Eukaryota</taxon>
        <taxon>Metazoa</taxon>
        <taxon>Spiralia</taxon>
        <taxon>Gnathifera</taxon>
        <taxon>Rotifera</taxon>
        <taxon>Eurotatoria</taxon>
        <taxon>Bdelloidea</taxon>
        <taxon>Philodinida</taxon>
        <taxon>Philodinidae</taxon>
        <taxon>Rotaria</taxon>
    </lineage>
</organism>
<name>A0A815FRR7_9BILA</name>
<dbReference type="SMART" id="SM00256">
    <property type="entry name" value="FBOX"/>
    <property type="match status" value="1"/>
</dbReference>
<proteinExistence type="predicted"/>
<gene>
    <name evidence="2" type="ORF">ZHD862_LOCUS29336</name>
</gene>
<dbReference type="Pfam" id="PF00646">
    <property type="entry name" value="F-box"/>
    <property type="match status" value="1"/>
</dbReference>
<dbReference type="EMBL" id="CAJNOT010002576">
    <property type="protein sequence ID" value="CAF1327378.1"/>
    <property type="molecule type" value="Genomic_DNA"/>
</dbReference>
<feature type="domain" description="F-box" evidence="1">
    <location>
        <begin position="106"/>
        <end position="152"/>
    </location>
</feature>
<comment type="caution">
    <text evidence="2">The sequence shown here is derived from an EMBL/GenBank/DDBJ whole genome shotgun (WGS) entry which is preliminary data.</text>
</comment>
<evidence type="ECO:0000259" key="1">
    <source>
        <dbReference type="PROSITE" id="PS50181"/>
    </source>
</evidence>
<reference evidence="2" key="1">
    <citation type="submission" date="2021-02" db="EMBL/GenBank/DDBJ databases">
        <authorList>
            <person name="Nowell W R."/>
        </authorList>
    </citation>
    <scope>NUCLEOTIDE SEQUENCE</scope>
</reference>
<dbReference type="Gene3D" id="1.20.1280.50">
    <property type="match status" value="1"/>
</dbReference>
<evidence type="ECO:0000313" key="3">
    <source>
        <dbReference type="Proteomes" id="UP000663864"/>
    </source>
</evidence>